<feature type="compositionally biased region" description="Low complexity" evidence="1">
    <location>
        <begin position="53"/>
        <end position="64"/>
    </location>
</feature>
<dbReference type="EMBL" id="KL993632">
    <property type="protein sequence ID" value="KFK22012.1"/>
    <property type="molecule type" value="Genomic_DNA"/>
</dbReference>
<accession>A0A087FWL0</accession>
<organism evidence="2 3">
    <name type="scientific">Arabis alpina</name>
    <name type="common">Alpine rock-cress</name>
    <dbReference type="NCBI Taxonomy" id="50452"/>
    <lineage>
        <taxon>Eukaryota</taxon>
        <taxon>Viridiplantae</taxon>
        <taxon>Streptophyta</taxon>
        <taxon>Embryophyta</taxon>
        <taxon>Tracheophyta</taxon>
        <taxon>Spermatophyta</taxon>
        <taxon>Magnoliopsida</taxon>
        <taxon>eudicotyledons</taxon>
        <taxon>Gunneridae</taxon>
        <taxon>Pentapetalae</taxon>
        <taxon>rosids</taxon>
        <taxon>malvids</taxon>
        <taxon>Brassicales</taxon>
        <taxon>Brassicaceae</taxon>
        <taxon>Arabideae</taxon>
        <taxon>Arabis</taxon>
    </lineage>
</organism>
<keyword evidence="3" id="KW-1185">Reference proteome</keyword>
<dbReference type="Proteomes" id="UP000029120">
    <property type="component" value="Unassembled WGS sequence"/>
</dbReference>
<evidence type="ECO:0000313" key="2">
    <source>
        <dbReference type="EMBL" id="KFK22012.1"/>
    </source>
</evidence>
<dbReference type="Gramene" id="KFK22012">
    <property type="protein sequence ID" value="KFK22012"/>
    <property type="gene ID" value="AALP_AAs39993U000300"/>
</dbReference>
<feature type="region of interest" description="Disordered" evidence="1">
    <location>
        <begin position="1"/>
        <end position="106"/>
    </location>
</feature>
<gene>
    <name evidence="2" type="ORF">AALP_AAs39993U000300</name>
</gene>
<evidence type="ECO:0000256" key="1">
    <source>
        <dbReference type="SAM" id="MobiDB-lite"/>
    </source>
</evidence>
<sequence length="369" mass="40005">MPTLRADAPTPSLRADDLAPLLRADDPAPPLSIDDPDDFVHPEDPELPPGCADISPSSSSSDSRASNDDEVAVDEVEQTKKAASTQRARVRPDSPGSTLSKKESMQRLRKKCSISEDIDVRFGFHCSGSSCAFLRHTTPGTDGLNPDGYVGVGRSSRPLAPKTPATSTLLLPPYLTPDELAIRHRQSKKRARLSNGKGKGIDYGTSSKKQRVVTHPGVVTEREVLASRVTAPSASGLLRDEAYAATKSKASELSLFFNRPVGDYDKDVHFRDSELCVAKEANVVLQSRLDELTEHNLVLERDAFSVQKIKKDCDAKLAKLKLKCTKRDEEIASLKTQLSSVGDLRSSRIGEAVAAARDEMARGFAGRVS</sequence>
<evidence type="ECO:0000313" key="3">
    <source>
        <dbReference type="Proteomes" id="UP000029120"/>
    </source>
</evidence>
<feature type="region of interest" description="Disordered" evidence="1">
    <location>
        <begin position="185"/>
        <end position="204"/>
    </location>
</feature>
<reference evidence="3" key="1">
    <citation type="journal article" date="2015" name="Nat. Plants">
        <title>Genome expansion of Arabis alpina linked with retrotransposition and reduced symmetric DNA methylation.</title>
        <authorList>
            <person name="Willing E.M."/>
            <person name="Rawat V."/>
            <person name="Mandakova T."/>
            <person name="Maumus F."/>
            <person name="James G.V."/>
            <person name="Nordstroem K.J."/>
            <person name="Becker C."/>
            <person name="Warthmann N."/>
            <person name="Chica C."/>
            <person name="Szarzynska B."/>
            <person name="Zytnicki M."/>
            <person name="Albani M.C."/>
            <person name="Kiefer C."/>
            <person name="Bergonzi S."/>
            <person name="Castaings L."/>
            <person name="Mateos J.L."/>
            <person name="Berns M.C."/>
            <person name="Bujdoso N."/>
            <person name="Piofczyk T."/>
            <person name="de Lorenzo L."/>
            <person name="Barrero-Sicilia C."/>
            <person name="Mateos I."/>
            <person name="Piednoel M."/>
            <person name="Hagmann J."/>
            <person name="Chen-Min-Tao R."/>
            <person name="Iglesias-Fernandez R."/>
            <person name="Schuster S.C."/>
            <person name="Alonso-Blanco C."/>
            <person name="Roudier F."/>
            <person name="Carbonero P."/>
            <person name="Paz-Ares J."/>
            <person name="Davis S.J."/>
            <person name="Pecinka A."/>
            <person name="Quesneville H."/>
            <person name="Colot V."/>
            <person name="Lysak M.A."/>
            <person name="Weigel D."/>
            <person name="Coupland G."/>
            <person name="Schneeberger K."/>
        </authorList>
    </citation>
    <scope>NUCLEOTIDE SEQUENCE [LARGE SCALE GENOMIC DNA]</scope>
    <source>
        <strain evidence="3">cv. Pajares</strain>
    </source>
</reference>
<name>A0A087FWL0_ARAAL</name>
<dbReference type="OrthoDB" id="2010199at2759"/>
<proteinExistence type="predicted"/>
<protein>
    <submittedName>
        <fullName evidence="2">Uncharacterized protein</fullName>
    </submittedName>
</protein>
<dbReference type="AlphaFoldDB" id="A0A087FWL0"/>